<comment type="caution">
    <text evidence="1">The sequence shown here is derived from an EMBL/GenBank/DDBJ whole genome shotgun (WGS) entry which is preliminary data.</text>
</comment>
<accession>A0A8T2Q9J9</accession>
<keyword evidence="2" id="KW-1185">Reference proteome</keyword>
<protein>
    <submittedName>
        <fullName evidence="1">Uncharacterized protein</fullName>
    </submittedName>
</protein>
<reference evidence="1" key="1">
    <citation type="submission" date="2021-08" db="EMBL/GenBank/DDBJ databases">
        <title>WGS assembly of Ceratopteris richardii.</title>
        <authorList>
            <person name="Marchant D.B."/>
            <person name="Chen G."/>
            <person name="Jenkins J."/>
            <person name="Shu S."/>
            <person name="Leebens-Mack J."/>
            <person name="Grimwood J."/>
            <person name="Schmutz J."/>
            <person name="Soltis P."/>
            <person name="Soltis D."/>
            <person name="Chen Z.-H."/>
        </authorList>
    </citation>
    <scope>NUCLEOTIDE SEQUENCE</scope>
    <source>
        <strain evidence="1">Whitten #5841</strain>
        <tissue evidence="1">Leaf</tissue>
    </source>
</reference>
<dbReference type="AlphaFoldDB" id="A0A8T2Q9J9"/>
<name>A0A8T2Q9J9_CERRI</name>
<sequence>MGWHLHRRKKWSGWRTMYLERQGYLRLKEKVRDDGRYGAALLDCRCSWESKLELVSDEHSASPIVSSHNDNHPVNHNIYRKDDLHIDAISLRHSDGKLATDNYAVQGCVSLCDRPILHGCKSNPDISASVADCDGNPSETQKKINAISKLVDDGHGHEDTTNGSASAIKGDRDPLEAHCDSYRMRKLLNVDNERVNNRDKIHCPSEKERIKLGFLTENDNGAIDQYLTVDHQKYGDGNGSDGKDKEAVIVEYLHHVDDRQDIPARIHVKANHMVSSAATSWTVEGDVCSDGMRRWAGSHAGRSSLRRQEYLESYKFTRRKQRRFGLLRRCSRGLRIAWAVTRDLYLRLHLALRTLLQRARSFTTFRPLRGAAKTRDAVLRRCSCMCRRNSPIFPTMVVASSTSIVR</sequence>
<organism evidence="1 2">
    <name type="scientific">Ceratopteris richardii</name>
    <name type="common">Triangle waterfern</name>
    <dbReference type="NCBI Taxonomy" id="49495"/>
    <lineage>
        <taxon>Eukaryota</taxon>
        <taxon>Viridiplantae</taxon>
        <taxon>Streptophyta</taxon>
        <taxon>Embryophyta</taxon>
        <taxon>Tracheophyta</taxon>
        <taxon>Polypodiopsida</taxon>
        <taxon>Polypodiidae</taxon>
        <taxon>Polypodiales</taxon>
        <taxon>Pteridineae</taxon>
        <taxon>Pteridaceae</taxon>
        <taxon>Parkerioideae</taxon>
        <taxon>Ceratopteris</taxon>
    </lineage>
</organism>
<evidence type="ECO:0000313" key="2">
    <source>
        <dbReference type="Proteomes" id="UP000825935"/>
    </source>
</evidence>
<dbReference type="Proteomes" id="UP000825935">
    <property type="component" value="Chromosome 37"/>
</dbReference>
<proteinExistence type="predicted"/>
<evidence type="ECO:0000313" key="1">
    <source>
        <dbReference type="EMBL" id="KAH7280300.1"/>
    </source>
</evidence>
<dbReference type="EMBL" id="CM035442">
    <property type="protein sequence ID" value="KAH7280300.1"/>
    <property type="molecule type" value="Genomic_DNA"/>
</dbReference>
<gene>
    <name evidence="1" type="ORF">KP509_37G060500</name>
</gene>